<dbReference type="SMART" id="SM00248">
    <property type="entry name" value="ANK"/>
    <property type="match status" value="6"/>
</dbReference>
<evidence type="ECO:0000256" key="3">
    <source>
        <dbReference type="PROSITE-ProRule" id="PRU00023"/>
    </source>
</evidence>
<proteinExistence type="predicted"/>
<dbReference type="InterPro" id="IPR036770">
    <property type="entry name" value="Ankyrin_rpt-contain_sf"/>
</dbReference>
<comment type="caution">
    <text evidence="6">The sequence shown here is derived from an EMBL/GenBank/DDBJ whole genome shotgun (WGS) entry which is preliminary data.</text>
</comment>
<dbReference type="SUPFAM" id="SSF48403">
    <property type="entry name" value="Ankyrin repeat"/>
    <property type="match status" value="2"/>
</dbReference>
<keyword evidence="7" id="KW-1185">Reference proteome</keyword>
<dbReference type="EMBL" id="JAACJK010000001">
    <property type="protein sequence ID" value="KAF5342381.1"/>
    <property type="molecule type" value="Genomic_DNA"/>
</dbReference>
<feature type="region of interest" description="Disordered" evidence="5">
    <location>
        <begin position="678"/>
        <end position="697"/>
    </location>
</feature>
<evidence type="ECO:0000256" key="5">
    <source>
        <dbReference type="SAM" id="MobiDB-lite"/>
    </source>
</evidence>
<gene>
    <name evidence="6" type="ORF">D9611_001420</name>
</gene>
<dbReference type="AlphaFoldDB" id="A0A8H5CIE1"/>
<keyword evidence="1" id="KW-0677">Repeat</keyword>
<dbReference type="Proteomes" id="UP000541558">
    <property type="component" value="Unassembled WGS sequence"/>
</dbReference>
<feature type="repeat" description="ANK" evidence="3">
    <location>
        <begin position="12"/>
        <end position="39"/>
    </location>
</feature>
<keyword evidence="4" id="KW-0175">Coiled coil</keyword>
<dbReference type="PANTHER" id="PTHR24173:SF74">
    <property type="entry name" value="ANKYRIN REPEAT DOMAIN-CONTAINING PROTEIN 16"/>
    <property type="match status" value="1"/>
</dbReference>
<dbReference type="PANTHER" id="PTHR24173">
    <property type="entry name" value="ANKYRIN REPEAT CONTAINING"/>
    <property type="match status" value="1"/>
</dbReference>
<feature type="compositionally biased region" description="Basic and acidic residues" evidence="5">
    <location>
        <begin position="687"/>
        <end position="697"/>
    </location>
</feature>
<evidence type="ECO:0000313" key="7">
    <source>
        <dbReference type="Proteomes" id="UP000541558"/>
    </source>
</evidence>
<feature type="coiled-coil region" evidence="4">
    <location>
        <begin position="522"/>
        <end position="549"/>
    </location>
</feature>
<evidence type="ECO:0000313" key="6">
    <source>
        <dbReference type="EMBL" id="KAF5342381.1"/>
    </source>
</evidence>
<feature type="repeat" description="ANK" evidence="3">
    <location>
        <begin position="131"/>
        <end position="163"/>
    </location>
</feature>
<dbReference type="OrthoDB" id="539213at2759"/>
<sequence length="947" mass="104532">MEGSTNAFNHGLHRAAVRGDDDGVRYALRLGADVNALDATGKTALICAIAGDNWQRLDPNDASFMTPERIAAIRALINHPKISLLTLNAPHNSMNGVVPLGMASWLNLPRVVQLLLEESADAISVDGMDSHGATALMYAARDGNLEVVQLLLSHGARPDFRDSNYRTSIQFALPHYQILWLCESVLRRHRWREFASADRPHFPISERILELTTHSLPSSDNLDPPPAFIFNTEATSRLLDTLVSSIRSDDLPFIHSLLFSPAISPSSPSSLYPMSAPVLVNLPDAKGWSLVHHALSVKFPSIDLLDSLYCAGADLALFTVNEQWTPLHILAQSQYLFSDDQTHANSLYELVVHLIRDLRAPLSARDKNDETCIHIAAEHGSSLELLACLLDMDKTGVRQLKNSRGLTAMQVAKPEFLPAFGPEAGILQLITTPLGSLSATSPSPNDSFASLSDLYLSEHLVSQDDSSSLCSPSSIDITLTAHQLLTCLRLSSPSGRHVNDPTELHKLEDAMADSRQHQEAIVQYFRDRVNEIEKELDHLKRTNERIGTLRSSVALSARTKSDFRGVRTIPPKRYHRESEDSTNTMVPYEELNCGSFSSEPSPIDEPQQPFDSVRTLKKSNLLGRSSVGTLAALFDRQQSITVGRVEVDSSFLDEDPSKSHRDSRLLSPISTPDLRHVKMDKKRRKQGEKLKELDSPDKKGASRLKAWFKRIVTSTSQQDLKDPQFSRSPSLQPLEVLQGADHLPIQSGVFIRPPAISLSTPGQFIKPDSTIDCALQTSAVVLDAAQRDIRSIHACLASVQQFIDLAHHSITKVERATKRALKLRRAMIAKLRASEPGSLWRDGEVITPTSEPSGERFSPGLLGYSAAVSVRPSVASIHSLQSTHSSIASAAPTITENDDEDTRVIRRLVLRKIEAQMSGAWEDAERAAAWLRVLKEVVRGVKRRAYL</sequence>
<organism evidence="6 7">
    <name type="scientific">Ephemerocybe angulata</name>
    <dbReference type="NCBI Taxonomy" id="980116"/>
    <lineage>
        <taxon>Eukaryota</taxon>
        <taxon>Fungi</taxon>
        <taxon>Dikarya</taxon>
        <taxon>Basidiomycota</taxon>
        <taxon>Agaricomycotina</taxon>
        <taxon>Agaricomycetes</taxon>
        <taxon>Agaricomycetidae</taxon>
        <taxon>Agaricales</taxon>
        <taxon>Agaricineae</taxon>
        <taxon>Psathyrellaceae</taxon>
        <taxon>Ephemerocybe</taxon>
    </lineage>
</organism>
<keyword evidence="2 3" id="KW-0040">ANK repeat</keyword>
<dbReference type="Pfam" id="PF12796">
    <property type="entry name" value="Ank_2"/>
    <property type="match status" value="1"/>
</dbReference>
<dbReference type="InterPro" id="IPR002110">
    <property type="entry name" value="Ankyrin_rpt"/>
</dbReference>
<feature type="compositionally biased region" description="Basic and acidic residues" evidence="5">
    <location>
        <begin position="655"/>
        <end position="664"/>
    </location>
</feature>
<dbReference type="PROSITE" id="PS50297">
    <property type="entry name" value="ANK_REP_REGION"/>
    <property type="match status" value="1"/>
</dbReference>
<evidence type="ECO:0000256" key="2">
    <source>
        <dbReference type="ARBA" id="ARBA00023043"/>
    </source>
</evidence>
<reference evidence="6 7" key="1">
    <citation type="journal article" date="2020" name="ISME J.">
        <title>Uncovering the hidden diversity of litter-decomposition mechanisms in mushroom-forming fungi.</title>
        <authorList>
            <person name="Floudas D."/>
            <person name="Bentzer J."/>
            <person name="Ahren D."/>
            <person name="Johansson T."/>
            <person name="Persson P."/>
            <person name="Tunlid A."/>
        </authorList>
    </citation>
    <scope>NUCLEOTIDE SEQUENCE [LARGE SCALE GENOMIC DNA]</scope>
    <source>
        <strain evidence="6 7">CBS 175.51</strain>
    </source>
</reference>
<dbReference type="Pfam" id="PF13637">
    <property type="entry name" value="Ank_4"/>
    <property type="match status" value="1"/>
</dbReference>
<feature type="region of interest" description="Disordered" evidence="5">
    <location>
        <begin position="651"/>
        <end position="673"/>
    </location>
</feature>
<evidence type="ECO:0000256" key="1">
    <source>
        <dbReference type="ARBA" id="ARBA00022737"/>
    </source>
</evidence>
<evidence type="ECO:0000256" key="4">
    <source>
        <dbReference type="SAM" id="Coils"/>
    </source>
</evidence>
<accession>A0A8H5CIE1</accession>
<dbReference type="Gene3D" id="1.25.40.20">
    <property type="entry name" value="Ankyrin repeat-containing domain"/>
    <property type="match status" value="2"/>
</dbReference>
<protein>
    <recommendedName>
        <fullName evidence="8">Ankyrin</fullName>
    </recommendedName>
</protein>
<evidence type="ECO:0008006" key="8">
    <source>
        <dbReference type="Google" id="ProtNLM"/>
    </source>
</evidence>
<name>A0A8H5CIE1_9AGAR</name>
<dbReference type="PROSITE" id="PS50088">
    <property type="entry name" value="ANK_REPEAT"/>
    <property type="match status" value="2"/>
</dbReference>